<dbReference type="EC" id="2.7.13.3" evidence="3"/>
<organism evidence="15">
    <name type="scientific">Arthrobacter sp. K5</name>
    <dbReference type="NCBI Taxonomy" id="2839623"/>
    <lineage>
        <taxon>Bacteria</taxon>
        <taxon>Bacillati</taxon>
        <taxon>Actinomycetota</taxon>
        <taxon>Actinomycetes</taxon>
        <taxon>Micrococcales</taxon>
        <taxon>Micrococcaceae</taxon>
        <taxon>Arthrobacter</taxon>
    </lineage>
</organism>
<dbReference type="SMART" id="SM00387">
    <property type="entry name" value="HATPase_c"/>
    <property type="match status" value="1"/>
</dbReference>
<protein>
    <recommendedName>
        <fullName evidence="12">Sensor-like histidine kinase SenX3</fullName>
        <ecNumber evidence="3">2.7.13.3</ecNumber>
    </recommendedName>
</protein>
<dbReference type="InterPro" id="IPR036890">
    <property type="entry name" value="HATPase_C_sf"/>
</dbReference>
<dbReference type="InterPro" id="IPR003661">
    <property type="entry name" value="HisK_dim/P_dom"/>
</dbReference>
<dbReference type="InterPro" id="IPR003594">
    <property type="entry name" value="HATPase_dom"/>
</dbReference>
<feature type="domain" description="Histidine kinase" evidence="14">
    <location>
        <begin position="155"/>
        <end position="371"/>
    </location>
</feature>
<evidence type="ECO:0000259" key="14">
    <source>
        <dbReference type="PROSITE" id="PS50109"/>
    </source>
</evidence>
<evidence type="ECO:0000256" key="9">
    <source>
        <dbReference type="ARBA" id="ARBA00022840"/>
    </source>
</evidence>
<evidence type="ECO:0000256" key="12">
    <source>
        <dbReference type="ARBA" id="ARBA00039401"/>
    </source>
</evidence>
<dbReference type="SUPFAM" id="SSF47384">
    <property type="entry name" value="Homodimeric domain of signal transducing histidine kinase"/>
    <property type="match status" value="1"/>
</dbReference>
<evidence type="ECO:0000256" key="10">
    <source>
        <dbReference type="ARBA" id="ARBA00023012"/>
    </source>
</evidence>
<evidence type="ECO:0000256" key="1">
    <source>
        <dbReference type="ARBA" id="ARBA00000085"/>
    </source>
</evidence>
<dbReference type="EMBL" id="CP159279">
    <property type="protein sequence ID" value="XCH10759.1"/>
    <property type="molecule type" value="Genomic_DNA"/>
</dbReference>
<evidence type="ECO:0000256" key="11">
    <source>
        <dbReference type="ARBA" id="ARBA00023136"/>
    </source>
</evidence>
<sequence length="428" mass="46023">MLLGVIAGLVGLSFGVFGVLAFRASEKQRELVDIEYDEPALPQGSAEVLAVVGQAFVVVDAIDGVVRASPAAYAYGLVRGHTVVHRQLLDMTANVRRDGVILERQLELPRGPLGQGTIIVQVRAAMLGEEYILLLADDRTEITRTEEIRNDFVANVSHELKTPVGAISLLAEALESSADDEDAVRRFAKRMHKESARLAALVQDIIELSRLQGANVAQQGHPVDINDVISEAVDRSQLPAESKNIQIVIGGRAEAKVYGDQDLLVTALRNLIDNAIRYSPENTRVGIGVRSKEGLVSVSVTDQGEGLSPEDQERVFERFYRVDAARSRHTGGTGLGLSIVKHVVSNHGGEVTLWSQPGQGSTFTLRLPEMEGQEGEAAPEPRPRAGDAGAAQETKAPAPASPQNQPDRPQQAREPHDAAGVHERGANA</sequence>
<name>A0AAU8EPF7_9MICC</name>
<dbReference type="Gene3D" id="1.10.287.130">
    <property type="match status" value="1"/>
</dbReference>
<dbReference type="Gene3D" id="3.30.565.10">
    <property type="entry name" value="Histidine kinase-like ATPase, C-terminal domain"/>
    <property type="match status" value="1"/>
</dbReference>
<feature type="compositionally biased region" description="Basic and acidic residues" evidence="13">
    <location>
        <begin position="410"/>
        <end position="428"/>
    </location>
</feature>
<dbReference type="PROSITE" id="PS50109">
    <property type="entry name" value="HIS_KIN"/>
    <property type="match status" value="1"/>
</dbReference>
<keyword evidence="6" id="KW-0808">Transferase</keyword>
<accession>A0AAU8EPF7</accession>
<comment type="catalytic activity">
    <reaction evidence="1">
        <text>ATP + protein L-histidine = ADP + protein N-phospho-L-histidine.</text>
        <dbReference type="EC" id="2.7.13.3"/>
    </reaction>
</comment>
<dbReference type="GO" id="GO:0000155">
    <property type="term" value="F:phosphorelay sensor kinase activity"/>
    <property type="evidence" value="ECO:0007669"/>
    <property type="project" value="InterPro"/>
</dbReference>
<evidence type="ECO:0000256" key="6">
    <source>
        <dbReference type="ARBA" id="ARBA00022679"/>
    </source>
</evidence>
<dbReference type="CDD" id="cd00075">
    <property type="entry name" value="HATPase"/>
    <property type="match status" value="1"/>
</dbReference>
<keyword evidence="8" id="KW-0418">Kinase</keyword>
<dbReference type="Pfam" id="PF00512">
    <property type="entry name" value="HisKA"/>
    <property type="match status" value="1"/>
</dbReference>
<dbReference type="GO" id="GO:0004721">
    <property type="term" value="F:phosphoprotein phosphatase activity"/>
    <property type="evidence" value="ECO:0007669"/>
    <property type="project" value="TreeGrafter"/>
</dbReference>
<evidence type="ECO:0000256" key="2">
    <source>
        <dbReference type="ARBA" id="ARBA00004236"/>
    </source>
</evidence>
<reference evidence="15" key="1">
    <citation type="submission" date="2024-06" db="EMBL/GenBank/DDBJ databases">
        <title>Biodegradation of dimethachlon by Arthrobacter sp. K5: mechanistic insights and ecological implications.</title>
        <authorList>
            <person name="Hu S."/>
            <person name="Lu P."/>
        </authorList>
    </citation>
    <scope>NUCLEOTIDE SEQUENCE</scope>
    <source>
        <strain evidence="15">K5</strain>
    </source>
</reference>
<dbReference type="FunFam" id="1.10.287.130:FF:000008">
    <property type="entry name" value="Two-component sensor histidine kinase"/>
    <property type="match status" value="1"/>
</dbReference>
<evidence type="ECO:0000313" key="15">
    <source>
        <dbReference type="EMBL" id="XCH10759.1"/>
    </source>
</evidence>
<keyword evidence="10" id="KW-0902">Two-component regulatory system</keyword>
<proteinExistence type="predicted"/>
<dbReference type="InterPro" id="IPR036097">
    <property type="entry name" value="HisK_dim/P_sf"/>
</dbReference>
<dbReference type="CDD" id="cd00082">
    <property type="entry name" value="HisKA"/>
    <property type="match status" value="1"/>
</dbReference>
<dbReference type="GO" id="GO:0005886">
    <property type="term" value="C:plasma membrane"/>
    <property type="evidence" value="ECO:0007669"/>
    <property type="project" value="UniProtKB-SubCell"/>
</dbReference>
<dbReference type="InterPro" id="IPR050351">
    <property type="entry name" value="BphY/WalK/GraS-like"/>
</dbReference>
<keyword evidence="5" id="KW-0597">Phosphoprotein</keyword>
<keyword evidence="11" id="KW-0472">Membrane</keyword>
<comment type="subcellular location">
    <subcellularLocation>
        <location evidence="2">Cell membrane</location>
    </subcellularLocation>
</comment>
<dbReference type="GO" id="GO:0005524">
    <property type="term" value="F:ATP binding"/>
    <property type="evidence" value="ECO:0007669"/>
    <property type="project" value="UniProtKB-KW"/>
</dbReference>
<keyword evidence="4" id="KW-1003">Cell membrane</keyword>
<evidence type="ECO:0000256" key="5">
    <source>
        <dbReference type="ARBA" id="ARBA00022553"/>
    </source>
</evidence>
<dbReference type="GO" id="GO:0016036">
    <property type="term" value="P:cellular response to phosphate starvation"/>
    <property type="evidence" value="ECO:0007669"/>
    <property type="project" value="TreeGrafter"/>
</dbReference>
<dbReference type="PANTHER" id="PTHR45453">
    <property type="entry name" value="PHOSPHATE REGULON SENSOR PROTEIN PHOR"/>
    <property type="match status" value="1"/>
</dbReference>
<evidence type="ECO:0000256" key="8">
    <source>
        <dbReference type="ARBA" id="ARBA00022777"/>
    </source>
</evidence>
<evidence type="ECO:0000256" key="4">
    <source>
        <dbReference type="ARBA" id="ARBA00022475"/>
    </source>
</evidence>
<dbReference type="InterPro" id="IPR005467">
    <property type="entry name" value="His_kinase_dom"/>
</dbReference>
<dbReference type="Pfam" id="PF02518">
    <property type="entry name" value="HATPase_c"/>
    <property type="match status" value="1"/>
</dbReference>
<dbReference type="PRINTS" id="PR00344">
    <property type="entry name" value="BCTRLSENSOR"/>
</dbReference>
<dbReference type="InterPro" id="IPR004358">
    <property type="entry name" value="Sig_transdc_His_kin-like_C"/>
</dbReference>
<evidence type="ECO:0000256" key="7">
    <source>
        <dbReference type="ARBA" id="ARBA00022741"/>
    </source>
</evidence>
<dbReference type="SUPFAM" id="SSF55874">
    <property type="entry name" value="ATPase domain of HSP90 chaperone/DNA topoisomerase II/histidine kinase"/>
    <property type="match status" value="1"/>
</dbReference>
<keyword evidence="9 15" id="KW-0067">ATP-binding</keyword>
<dbReference type="SMART" id="SM00388">
    <property type="entry name" value="HisKA"/>
    <property type="match status" value="1"/>
</dbReference>
<feature type="region of interest" description="Disordered" evidence="13">
    <location>
        <begin position="371"/>
        <end position="428"/>
    </location>
</feature>
<dbReference type="AlphaFoldDB" id="A0AAU8EPF7"/>
<dbReference type="PANTHER" id="PTHR45453:SF1">
    <property type="entry name" value="PHOSPHATE REGULON SENSOR PROTEIN PHOR"/>
    <property type="match status" value="1"/>
</dbReference>
<evidence type="ECO:0000256" key="3">
    <source>
        <dbReference type="ARBA" id="ARBA00012438"/>
    </source>
</evidence>
<dbReference type="RefSeq" id="WP_003801169.1">
    <property type="nucleotide sequence ID" value="NZ_CP159279.1"/>
</dbReference>
<keyword evidence="7" id="KW-0547">Nucleotide-binding</keyword>
<gene>
    <name evidence="15" type="ORF">ABRP34_18355</name>
</gene>
<dbReference type="FunFam" id="3.30.565.10:FF:000006">
    <property type="entry name" value="Sensor histidine kinase WalK"/>
    <property type="match status" value="1"/>
</dbReference>
<evidence type="ECO:0000256" key="13">
    <source>
        <dbReference type="SAM" id="MobiDB-lite"/>
    </source>
</evidence>